<dbReference type="InterPro" id="IPR008752">
    <property type="entry name" value="Peptidase_M11"/>
</dbReference>
<protein>
    <recommendedName>
        <fullName evidence="2">Peptidase M11 gametolysin domain-containing protein</fullName>
    </recommendedName>
</protein>
<dbReference type="AlphaFoldDB" id="A0A835XXY4"/>
<feature type="compositionally biased region" description="Low complexity" evidence="1">
    <location>
        <begin position="538"/>
        <end position="580"/>
    </location>
</feature>
<feature type="compositionally biased region" description="Pro residues" evidence="1">
    <location>
        <begin position="583"/>
        <end position="593"/>
    </location>
</feature>
<feature type="compositionally biased region" description="Acidic residues" evidence="1">
    <location>
        <begin position="505"/>
        <end position="514"/>
    </location>
</feature>
<sequence length="593" mass="64336">MTYTVTFGTPDGPGANATRVSFTLPTLLSDSSDVQTGDKVNFTIAKPTDPASRRRLLADPTLQCDPSAGLCLVDPTQARQSARESGKDFVVGGVPVNITAVVMLADMCGMRNPIKLQRLKEYLFNAVQGQPSRNVTLQHYYQTCSWNKLRYLPANVVVQNIVLNCTGIYQGTTMYDTANSCDTPELYGWLKDGLAQVQQTLGITTSSDLNRLYKRKTLFMAQRDNCGWPGMASIGCATTCNTWINQGSDVVDMQVLFQELAHNVGLQHANRWIDNFNQEYEDFTDPMGSGWPEDDPYYNMTMYCPSAPEAWKAGWISPAANYSLLSMGRSTKITVTIPSMHTSDTTFLYINVSGLPQFKPRWPSNAALLNRTYQLFFSYRVRQPSPGYDSALHPDFDRKIWIHNFNSTVMNPPRADPQDADMKTSLIAALGSQPAVIRDGFTADQFFRRDFGPLNGSSFAVNGLHVQTVSFTSTAATVWICYFNLNKESDGADGPCSNGLDDDCDGLTDAEDPDCAAFRSSPPPSPKPPTARSPSPPSVTAAAAKAAAASSASSAAEASPAAATPPAFASAPAVAPAAAPDHGWPPPRHLVDP</sequence>
<accession>A0A835XXY4</accession>
<dbReference type="OrthoDB" id="529323at2759"/>
<reference evidence="3" key="1">
    <citation type="journal article" date="2020" name="bioRxiv">
        <title>Comparative genomics of Chlamydomonas.</title>
        <authorList>
            <person name="Craig R.J."/>
            <person name="Hasan A.R."/>
            <person name="Ness R.W."/>
            <person name="Keightley P.D."/>
        </authorList>
    </citation>
    <scope>NUCLEOTIDE SEQUENCE</scope>
    <source>
        <strain evidence="3">CCAP 11/70</strain>
    </source>
</reference>
<evidence type="ECO:0000313" key="4">
    <source>
        <dbReference type="Proteomes" id="UP000612055"/>
    </source>
</evidence>
<evidence type="ECO:0000259" key="2">
    <source>
        <dbReference type="Pfam" id="PF05548"/>
    </source>
</evidence>
<dbReference type="EMBL" id="JAEHOE010000046">
    <property type="protein sequence ID" value="KAG2492258.1"/>
    <property type="molecule type" value="Genomic_DNA"/>
</dbReference>
<evidence type="ECO:0000256" key="1">
    <source>
        <dbReference type="SAM" id="MobiDB-lite"/>
    </source>
</evidence>
<feature type="compositionally biased region" description="Pro residues" evidence="1">
    <location>
        <begin position="521"/>
        <end position="537"/>
    </location>
</feature>
<dbReference type="Pfam" id="PF05548">
    <property type="entry name" value="Peptidase_M11"/>
    <property type="match status" value="1"/>
</dbReference>
<comment type="caution">
    <text evidence="3">The sequence shown here is derived from an EMBL/GenBank/DDBJ whole genome shotgun (WGS) entry which is preliminary data.</text>
</comment>
<keyword evidence="4" id="KW-1185">Reference proteome</keyword>
<evidence type="ECO:0000313" key="3">
    <source>
        <dbReference type="EMBL" id="KAG2492258.1"/>
    </source>
</evidence>
<name>A0A835XXY4_9CHLO</name>
<gene>
    <name evidence="3" type="ORF">HYH03_009499</name>
</gene>
<feature type="region of interest" description="Disordered" evidence="1">
    <location>
        <begin position="505"/>
        <end position="593"/>
    </location>
</feature>
<proteinExistence type="predicted"/>
<feature type="domain" description="Peptidase M11 gametolysin" evidence="2">
    <location>
        <begin position="101"/>
        <end position="432"/>
    </location>
</feature>
<dbReference type="Proteomes" id="UP000612055">
    <property type="component" value="Unassembled WGS sequence"/>
</dbReference>
<organism evidence="3 4">
    <name type="scientific">Edaphochlamys debaryana</name>
    <dbReference type="NCBI Taxonomy" id="47281"/>
    <lineage>
        <taxon>Eukaryota</taxon>
        <taxon>Viridiplantae</taxon>
        <taxon>Chlorophyta</taxon>
        <taxon>core chlorophytes</taxon>
        <taxon>Chlorophyceae</taxon>
        <taxon>CS clade</taxon>
        <taxon>Chlamydomonadales</taxon>
        <taxon>Chlamydomonadales incertae sedis</taxon>
        <taxon>Edaphochlamys</taxon>
    </lineage>
</organism>